<dbReference type="NCBIfam" id="NF033542">
    <property type="entry name" value="transpos_IS110"/>
    <property type="match status" value="1"/>
</dbReference>
<dbReference type="GO" id="GO:0006313">
    <property type="term" value="P:DNA transposition"/>
    <property type="evidence" value="ECO:0007669"/>
    <property type="project" value="InterPro"/>
</dbReference>
<keyword evidence="1" id="KW-0175">Coiled coil</keyword>
<dbReference type="Pfam" id="PF02371">
    <property type="entry name" value="Transposase_20"/>
    <property type="match status" value="1"/>
</dbReference>
<evidence type="ECO:0000259" key="2">
    <source>
        <dbReference type="Pfam" id="PF01548"/>
    </source>
</evidence>
<dbReference type="STRING" id="1526658.BHK69_11520"/>
<reference evidence="4" key="2">
    <citation type="submission" date="2016-09" db="EMBL/GenBank/DDBJ databases">
        <authorList>
            <person name="Capua I."/>
            <person name="De Benedictis P."/>
            <person name="Joannis T."/>
            <person name="Lombin L.H."/>
            <person name="Cattoli G."/>
        </authorList>
    </citation>
    <scope>NUCLEOTIDE SEQUENCE</scope>
    <source>
        <strain evidence="4">Vaf18</strain>
    </source>
</reference>
<dbReference type="EMBL" id="CP017147">
    <property type="protein sequence ID" value="AOO83617.1"/>
    <property type="molecule type" value="Genomic_DNA"/>
</dbReference>
<gene>
    <name evidence="4" type="ORF">BHK69_11520</name>
    <name evidence="5" type="ORF">BHK69_27050</name>
</gene>
<dbReference type="InterPro" id="IPR047650">
    <property type="entry name" value="Transpos_IS110"/>
</dbReference>
<dbReference type="PANTHER" id="PTHR33055">
    <property type="entry name" value="TRANSPOSASE FOR INSERTION SEQUENCE ELEMENT IS1111A"/>
    <property type="match status" value="1"/>
</dbReference>
<dbReference type="InterPro" id="IPR002525">
    <property type="entry name" value="Transp_IS110-like_N"/>
</dbReference>
<dbReference type="InterPro" id="IPR003346">
    <property type="entry name" value="Transposase_20"/>
</dbReference>
<evidence type="ECO:0000256" key="1">
    <source>
        <dbReference type="SAM" id="Coils"/>
    </source>
</evidence>
<evidence type="ECO:0000259" key="3">
    <source>
        <dbReference type="Pfam" id="PF02371"/>
    </source>
</evidence>
<dbReference type="OrthoDB" id="8261795at2"/>
<dbReference type="GO" id="GO:0003677">
    <property type="term" value="F:DNA binding"/>
    <property type="evidence" value="ECO:0007669"/>
    <property type="project" value="InterPro"/>
</dbReference>
<dbReference type="KEGG" id="bvv:BHK69_27050"/>
<evidence type="ECO:0000313" key="4">
    <source>
        <dbReference type="EMBL" id="AOO81007.1"/>
    </source>
</evidence>
<accession>A0A1D7U0V4</accession>
<dbReference type="EMBL" id="CP017147">
    <property type="protein sequence ID" value="AOO81007.1"/>
    <property type="molecule type" value="Genomic_DNA"/>
</dbReference>
<proteinExistence type="predicted"/>
<dbReference type="Pfam" id="PF01548">
    <property type="entry name" value="DEDD_Tnp_IS110"/>
    <property type="match status" value="1"/>
</dbReference>
<dbReference type="KEGG" id="bvv:BHK69_11520"/>
<reference evidence="4 6" key="1">
    <citation type="journal article" date="2015" name="Antonie Van Leeuwenhoek">
        <title>Bosea vaviloviae sp. nov., a new species of slow-growing rhizobia isolated from nodules of the relict species Vavilovia formosa (Stev.) Fed.</title>
        <authorList>
            <person name="Safronova V.I."/>
            <person name="Kuznetsova I.G."/>
            <person name="Sazanova A.L."/>
            <person name="Kimeklis A.K."/>
            <person name="Belimov A.A."/>
            <person name="Andronov E.E."/>
            <person name="Pinaev A.G."/>
            <person name="Chizhevskaya E.P."/>
            <person name="Pukhaev A.R."/>
            <person name="Popov K.P."/>
            <person name="Willems A."/>
            <person name="Tikhonovich I.A."/>
        </authorList>
    </citation>
    <scope>NUCLEOTIDE SEQUENCE [LARGE SCALE GENOMIC DNA]</scope>
    <source>
        <strain evidence="4 6">Vaf18</strain>
    </source>
</reference>
<feature type="domain" description="Transposase IS110-like N-terminal" evidence="2">
    <location>
        <begin position="12"/>
        <end position="150"/>
    </location>
</feature>
<dbReference type="Proteomes" id="UP000094969">
    <property type="component" value="Chromosome"/>
</dbReference>
<sequence>MEQHSTGGTICAGIDVSKAWLDIALTPGQEAWREANTAEGHARLAQKLKAVGVEKVGLEATGGYELAVTEALRAEGLPVIVFQPRQVKAYGAFKLQRAKSDGIDARLIAQCTQAQDTLRDAPSPDLLALAEHLTRIEQIEEDLARARIRRERFRDERLLAQLADEIARLKRLKAAELARLGQAVADRAELAHRMKLLLSIPGLGNRTALALVIRMPELGRLSRTQAAALVGVAPFVHESGRYKGQRRTGGGRARLRTSLFAAAQAAALRWNPALVALYRRLAERGRPHALAIVACVRKLVIFANAVIAKDRPWKTPA</sequence>
<keyword evidence="6" id="KW-1185">Reference proteome</keyword>
<dbReference type="AlphaFoldDB" id="A0A1D7U0V4"/>
<feature type="domain" description="Transposase IS116/IS110/IS902 C-terminal" evidence="3">
    <location>
        <begin position="195"/>
        <end position="278"/>
    </location>
</feature>
<name>A0A1D7U0V4_9HYPH</name>
<feature type="coiled-coil region" evidence="1">
    <location>
        <begin position="129"/>
        <end position="179"/>
    </location>
</feature>
<dbReference type="RefSeq" id="WP_069690222.1">
    <property type="nucleotide sequence ID" value="NZ_CP017147.1"/>
</dbReference>
<evidence type="ECO:0000313" key="6">
    <source>
        <dbReference type="Proteomes" id="UP000094969"/>
    </source>
</evidence>
<dbReference type="GO" id="GO:0004803">
    <property type="term" value="F:transposase activity"/>
    <property type="evidence" value="ECO:0007669"/>
    <property type="project" value="InterPro"/>
</dbReference>
<evidence type="ECO:0000313" key="5">
    <source>
        <dbReference type="EMBL" id="AOO83617.1"/>
    </source>
</evidence>
<organism evidence="4 6">
    <name type="scientific">Bosea vaviloviae</name>
    <dbReference type="NCBI Taxonomy" id="1526658"/>
    <lineage>
        <taxon>Bacteria</taxon>
        <taxon>Pseudomonadati</taxon>
        <taxon>Pseudomonadota</taxon>
        <taxon>Alphaproteobacteria</taxon>
        <taxon>Hyphomicrobiales</taxon>
        <taxon>Boseaceae</taxon>
        <taxon>Bosea</taxon>
    </lineage>
</organism>
<protein>
    <submittedName>
        <fullName evidence="4">Uncharacterized protein</fullName>
    </submittedName>
</protein>
<dbReference type="PANTHER" id="PTHR33055:SF13">
    <property type="entry name" value="TRANSPOSASE"/>
    <property type="match status" value="1"/>
</dbReference>